<protein>
    <submittedName>
        <fullName evidence="3">Os06g0616900 protein</fullName>
    </submittedName>
</protein>
<reference evidence="3" key="5">
    <citation type="journal article" date="2008" name="Nucleic Acids Res.">
        <title>The Rice Annotation Project Database (RAP-DB): 2008 update.</title>
        <authorList>
            <consortium name="The Rice Annotation Project (RAP)"/>
            <person name="Tanaka T."/>
            <person name="Antonio B.A."/>
            <person name="Kikuchi S."/>
            <person name="Matsumoto T."/>
            <person name="Nagamura Y."/>
            <person name="Numa H."/>
            <person name="Sakai H."/>
            <person name="Wu J."/>
            <person name="Itoh T."/>
            <person name="Sasaki T."/>
            <person name="Aono R."/>
            <person name="Fujii Y."/>
            <person name="Habara T."/>
            <person name="Harada E."/>
            <person name="Kanno M."/>
            <person name="Kawahara Y."/>
            <person name="Kawashima H."/>
            <person name="Kubooka H."/>
            <person name="Matsuya A."/>
            <person name="Nakaoka H."/>
            <person name="Saichi N."/>
            <person name="Sanbonmatsu R."/>
            <person name="Sato Y."/>
            <person name="Shinso Y."/>
            <person name="Suzuki M."/>
            <person name="Takeda J."/>
            <person name="Tanino M."/>
            <person name="Todokoro F."/>
            <person name="Yamaguchi K."/>
            <person name="Yamamoto N."/>
            <person name="Yamasaki C."/>
            <person name="Imanishi T."/>
            <person name="Okido T."/>
            <person name="Tada M."/>
            <person name="Ikeo K."/>
            <person name="Tateno Y."/>
            <person name="Gojobori T."/>
            <person name="Lin Y.C."/>
            <person name="Wei F.J."/>
            <person name="Hsing Y.I."/>
            <person name="Zhao Q."/>
            <person name="Han B."/>
            <person name="Kramer M.R."/>
            <person name="McCombie R.W."/>
            <person name="Lonsdale D."/>
            <person name="O'Donovan C.C."/>
            <person name="Whitfield E.J."/>
            <person name="Apweiler R."/>
            <person name="Koyanagi K.O."/>
            <person name="Khurana J.P."/>
            <person name="Raghuvanshi S."/>
            <person name="Singh N.K."/>
            <person name="Tyagi A.K."/>
            <person name="Haberer G."/>
            <person name="Fujisawa M."/>
            <person name="Hosokawa S."/>
            <person name="Ito Y."/>
            <person name="Ikawa H."/>
            <person name="Shibata M."/>
            <person name="Yamamoto M."/>
            <person name="Bruskiewich R.M."/>
            <person name="Hoen D.R."/>
            <person name="Bureau TE."/>
            <person name="Namiki N."/>
            <person name="Ohyanagi H."/>
            <person name="Sakai Y."/>
            <person name="Nobushima S."/>
            <person name="Sakata K."/>
            <person name="Barrero R.A."/>
            <person name="Sato Y."/>
            <person name="Souvorov A."/>
            <person name="Smith-White B."/>
            <person name="Tatusova T."/>
            <person name="An S."/>
            <person name="An G."/>
            <person name="OOta S."/>
            <person name="Fuks G."/>
            <person name="Messing J."/>
            <person name="Christie K.R."/>
            <person name="Lieberherr D."/>
            <person name="Kim H."/>
            <person name="Zuccolo A."/>
            <person name="Wing R.A."/>
            <person name="Nobuta K."/>
            <person name="Green P.J."/>
            <person name="Lu C."/>
            <person name="Meyers BC."/>
            <person name="Chaparro C."/>
            <person name="Piegu B."/>
            <person name="Panaud O."/>
            <person name="Echeverria M."/>
        </authorList>
    </citation>
    <scope>NUCLEOTIDE SEQUENCE</scope>
</reference>
<dbReference type="KEGG" id="dosa:Os06g0616900"/>
<reference evidence="3" key="3">
    <citation type="journal article" date="2006" name="Nucleic Acids Res.">
        <title>The Rice Annotation Project Database (RAP-DB): hub for Oryza sativa ssp. japonica genome information.</title>
        <authorList>
            <person name="Ohyanagi H."/>
            <person name="Tanaka T."/>
            <person name="Sakai H."/>
            <person name="Shigemoto Y."/>
            <person name="Yamaguchi K."/>
            <person name="Habara T."/>
            <person name="Fujii Y."/>
            <person name="Antonio B.A."/>
            <person name="Nagamura Y."/>
            <person name="Imanishi T."/>
            <person name="Ikeo K."/>
            <person name="Itoh T."/>
            <person name="Gojobori T."/>
            <person name="Sasaki T."/>
        </authorList>
    </citation>
    <scope>NUCLEOTIDE SEQUENCE</scope>
</reference>
<reference evidence="3" key="4">
    <citation type="journal article" date="2007" name="Genome Res.">
        <title>Curated Genome Annotation of Oryza sativa ssp. japonica and Comparative Genome Analysis with Arabidopsis thaliana.</title>
        <authorList>
            <consortium name="The Rice Annotation Project (RAP)"/>
            <person name="Itoh T."/>
            <person name="Tanaka T."/>
            <person name="Barrero R.A."/>
            <person name="Yamasaki C."/>
            <person name="Fujii Y."/>
            <person name="Hilton P.B."/>
            <person name="Antonio B.A."/>
            <person name="Aono H."/>
            <person name="Apweiler R."/>
            <person name="Bruskiewich R."/>
            <person name="Bureau T."/>
            <person name="Burr F."/>
            <person name="Costa de Oliveira A."/>
            <person name="Fuks G."/>
            <person name="Habara T."/>
            <person name="Haberer G."/>
            <person name="Han B."/>
            <person name="Harada E."/>
            <person name="Hiraki A.T."/>
            <person name="Hirochika H."/>
            <person name="Hoen D."/>
            <person name="Hokari H."/>
            <person name="Hosokawa S."/>
            <person name="Hsing Y."/>
            <person name="Ikawa H."/>
            <person name="Ikeo K."/>
            <person name="Imanishi T."/>
            <person name="Ito Y."/>
            <person name="Jaiswal P."/>
            <person name="Kanno M."/>
            <person name="Kawahara Y."/>
            <person name="Kawamura T."/>
            <person name="Kawashima H."/>
            <person name="Khurana J.P."/>
            <person name="Kikuchi S."/>
            <person name="Komatsu S."/>
            <person name="Koyanagi K.O."/>
            <person name="Kubooka H."/>
            <person name="Lieberherr D."/>
            <person name="Lin Y.C."/>
            <person name="Lonsdale D."/>
            <person name="Matsumoto T."/>
            <person name="Matsuya A."/>
            <person name="McCombie W.R."/>
            <person name="Messing J."/>
            <person name="Miyao A."/>
            <person name="Mulder N."/>
            <person name="Nagamura Y."/>
            <person name="Nam J."/>
            <person name="Namiki N."/>
            <person name="Numa H."/>
            <person name="Nurimoto S."/>
            <person name="O'donovan C."/>
            <person name="Ohyanagi H."/>
            <person name="Okido T."/>
            <person name="Oota S."/>
            <person name="Osato N."/>
            <person name="Palmer L.E."/>
            <person name="Quetier F."/>
            <person name="Raghuvanshi S."/>
            <person name="Saichi N."/>
            <person name="Sakai H."/>
            <person name="Sakai Y."/>
            <person name="Sakata K."/>
            <person name="Sakurai T."/>
            <person name="Sato F."/>
            <person name="Sato Y."/>
            <person name="Schoof H."/>
            <person name="Seki M."/>
            <person name="Shibata M."/>
            <person name="Shimizu Y."/>
            <person name="Shinozaki K."/>
            <person name="Shinso Y."/>
            <person name="Singh N.K."/>
            <person name="Smith-White B."/>
            <person name="Takeda J."/>
            <person name="Tanino M."/>
            <person name="Tatusova T."/>
            <person name="Thongjuea S."/>
            <person name="Todokoro F."/>
            <person name="Tsugane M."/>
            <person name="Tyagi A.K."/>
            <person name="Vanavichit A."/>
            <person name="Wang A."/>
            <person name="Wing R.A."/>
            <person name="Yamaguchi K."/>
            <person name="Yamamoto M."/>
            <person name="Yamamoto N."/>
            <person name="Yu Y."/>
            <person name="Zhang H."/>
            <person name="Zhao Q."/>
            <person name="Higo K."/>
            <person name="Burr B."/>
            <person name="Gojobori T."/>
            <person name="Sasaki T."/>
        </authorList>
    </citation>
    <scope>NUCLEOTIDE SEQUENCE</scope>
</reference>
<reference evidence="3" key="8">
    <citation type="submission" date="2012-08" db="EMBL/GenBank/DDBJ databases">
        <title>The Second Rice Annotation Project Meeting (RAP2).</title>
        <authorList>
            <consortium name="The Rice Annotation Project (RAP)"/>
        </authorList>
    </citation>
    <scope>NUCLEOTIDE SEQUENCE</scope>
</reference>
<evidence type="ECO:0000256" key="1">
    <source>
        <dbReference type="SAM" id="MobiDB-lite"/>
    </source>
</evidence>
<dbReference type="Proteomes" id="UP000000763">
    <property type="component" value="Chromosome 6"/>
</dbReference>
<accession>Q0DAX9</accession>
<gene>
    <name evidence="3" type="ordered locus">Os06g0616900</name>
    <name evidence="2" type="ORF">P0414C05.16</name>
</gene>
<evidence type="ECO:0000313" key="3">
    <source>
        <dbReference type="EMBL" id="BAF19994.1"/>
    </source>
</evidence>
<organism evidence="3 4">
    <name type="scientific">Oryza sativa subsp. japonica</name>
    <name type="common">Rice</name>
    <dbReference type="NCBI Taxonomy" id="39947"/>
    <lineage>
        <taxon>Eukaryota</taxon>
        <taxon>Viridiplantae</taxon>
        <taxon>Streptophyta</taxon>
        <taxon>Embryophyta</taxon>
        <taxon>Tracheophyta</taxon>
        <taxon>Spermatophyta</taxon>
        <taxon>Magnoliopsida</taxon>
        <taxon>Liliopsida</taxon>
        <taxon>Poales</taxon>
        <taxon>Poaceae</taxon>
        <taxon>BOP clade</taxon>
        <taxon>Oryzoideae</taxon>
        <taxon>Oryzeae</taxon>
        <taxon>Oryzinae</taxon>
        <taxon>Oryza</taxon>
        <taxon>Oryza sativa</taxon>
    </lineage>
</organism>
<evidence type="ECO:0000313" key="4">
    <source>
        <dbReference type="Proteomes" id="UP000000763"/>
    </source>
</evidence>
<reference evidence="3 4" key="2">
    <citation type="journal article" date="2005" name="Nature">
        <title>The map-based sequence of the rice genome.</title>
        <authorList>
            <consortium name="International rice genome sequencing project (IRGSP)"/>
            <person name="Matsumoto T."/>
            <person name="Wu J."/>
            <person name="Kanamori H."/>
            <person name="Katayose Y."/>
            <person name="Fujisawa M."/>
            <person name="Namiki N."/>
            <person name="Mizuno H."/>
            <person name="Yamamoto K."/>
            <person name="Antonio B.A."/>
            <person name="Baba T."/>
            <person name="Sakata K."/>
            <person name="Nagamura Y."/>
            <person name="Aoki H."/>
            <person name="Arikawa K."/>
            <person name="Arita K."/>
            <person name="Bito T."/>
            <person name="Chiden Y."/>
            <person name="Fujitsuka N."/>
            <person name="Fukunaka R."/>
            <person name="Hamada M."/>
            <person name="Harada C."/>
            <person name="Hayashi A."/>
            <person name="Hijishita S."/>
            <person name="Honda M."/>
            <person name="Hosokawa S."/>
            <person name="Ichikawa Y."/>
            <person name="Idonuma A."/>
            <person name="Iijima M."/>
            <person name="Ikeda M."/>
            <person name="Ikeno M."/>
            <person name="Ito K."/>
            <person name="Ito S."/>
            <person name="Ito T."/>
            <person name="Ito Y."/>
            <person name="Ito Y."/>
            <person name="Iwabuchi A."/>
            <person name="Kamiya K."/>
            <person name="Karasawa W."/>
            <person name="Kurita K."/>
            <person name="Katagiri S."/>
            <person name="Kikuta A."/>
            <person name="Kobayashi H."/>
            <person name="Kobayashi N."/>
            <person name="Machita K."/>
            <person name="Maehara T."/>
            <person name="Masukawa M."/>
            <person name="Mizubayashi T."/>
            <person name="Mukai Y."/>
            <person name="Nagasaki H."/>
            <person name="Nagata Y."/>
            <person name="Naito S."/>
            <person name="Nakashima M."/>
            <person name="Nakama Y."/>
            <person name="Nakamichi Y."/>
            <person name="Nakamura M."/>
            <person name="Meguro A."/>
            <person name="Negishi M."/>
            <person name="Ohta I."/>
            <person name="Ohta T."/>
            <person name="Okamoto M."/>
            <person name="Ono N."/>
            <person name="Saji S."/>
            <person name="Sakaguchi M."/>
            <person name="Sakai K."/>
            <person name="Shibata M."/>
            <person name="Shimokawa T."/>
            <person name="Song J."/>
            <person name="Takazaki Y."/>
            <person name="Terasawa K."/>
            <person name="Tsugane M."/>
            <person name="Tsuji K."/>
            <person name="Ueda S."/>
            <person name="Waki K."/>
            <person name="Yamagata H."/>
            <person name="Yamamoto M."/>
            <person name="Yamamoto S."/>
            <person name="Yamane H."/>
            <person name="Yoshiki S."/>
            <person name="Yoshihara R."/>
            <person name="Yukawa K."/>
            <person name="Zhong H."/>
            <person name="Yano M."/>
            <person name="Yuan Q."/>
            <person name="Ouyang S."/>
            <person name="Liu J."/>
            <person name="Jones K.M."/>
            <person name="Gansberger K."/>
            <person name="Moffat K."/>
            <person name="Hill J."/>
            <person name="Bera J."/>
            <person name="Fadrosh D."/>
            <person name="Jin S."/>
            <person name="Johri S."/>
            <person name="Kim M."/>
            <person name="Overton L."/>
            <person name="Reardon M."/>
            <person name="Tsitrin T."/>
            <person name="Vuong H."/>
            <person name="Weaver B."/>
            <person name="Ciecko A."/>
            <person name="Tallon L."/>
            <person name="Jackson J."/>
            <person name="Pai G."/>
            <person name="Aken S.V."/>
            <person name="Utterback T."/>
            <person name="Reidmuller S."/>
            <person name="Feldblyum T."/>
            <person name="Hsiao J."/>
            <person name="Zismann V."/>
            <person name="Iobst S."/>
            <person name="de Vazeille A.R."/>
            <person name="Buell C.R."/>
            <person name="Ying K."/>
            <person name="Li Y."/>
            <person name="Lu T."/>
            <person name="Huang Y."/>
            <person name="Zhao Q."/>
            <person name="Feng Q."/>
            <person name="Zhang L."/>
            <person name="Zhu J."/>
            <person name="Weng Q."/>
            <person name="Mu J."/>
            <person name="Lu Y."/>
            <person name="Fan D."/>
            <person name="Liu Y."/>
            <person name="Guan J."/>
            <person name="Zhang Y."/>
            <person name="Yu S."/>
            <person name="Liu X."/>
            <person name="Zhang Y."/>
            <person name="Hong G."/>
            <person name="Han B."/>
            <person name="Choisne N."/>
            <person name="Demange N."/>
            <person name="Orjeda G."/>
            <person name="Samain S."/>
            <person name="Cattolico L."/>
            <person name="Pelletier E."/>
            <person name="Couloux A."/>
            <person name="Segurens B."/>
            <person name="Wincker P."/>
            <person name="D'Hont A."/>
            <person name="Scarpelli C."/>
            <person name="Weissenbach J."/>
            <person name="Salanoubat M."/>
            <person name="Quetier F."/>
            <person name="Yu Y."/>
            <person name="Kim H.R."/>
            <person name="Rambo T."/>
            <person name="Currie J."/>
            <person name="Collura K."/>
            <person name="Luo M."/>
            <person name="Yang T."/>
            <person name="Ammiraju J.S.S."/>
            <person name="Engler F."/>
            <person name="Soderlund C."/>
            <person name="Wing R.A."/>
            <person name="Palmer L.E."/>
            <person name="de la Bastide M."/>
            <person name="Spiegel L."/>
            <person name="Nascimento L."/>
            <person name="Zutavern T."/>
            <person name="O'Shaughnessy A."/>
            <person name="Dike S."/>
            <person name="Dedhia N."/>
            <person name="Preston R."/>
            <person name="Balija V."/>
            <person name="McCombie W.R."/>
            <person name="Chow T."/>
            <person name="Chen H."/>
            <person name="Chung M."/>
            <person name="Chen C."/>
            <person name="Shaw J."/>
            <person name="Wu H."/>
            <person name="Hsiao K."/>
            <person name="Chao Y."/>
            <person name="Chu M."/>
            <person name="Cheng C."/>
            <person name="Hour A."/>
            <person name="Lee P."/>
            <person name="Lin S."/>
            <person name="Lin Y."/>
            <person name="Liou J."/>
            <person name="Liu S."/>
            <person name="Hsing Y."/>
            <person name="Raghuvanshi S."/>
            <person name="Mohanty A."/>
            <person name="Bharti A.K."/>
            <person name="Gaur A."/>
            <person name="Gupta V."/>
            <person name="Kumar D."/>
            <person name="Ravi V."/>
            <person name="Vij S."/>
            <person name="Kapur A."/>
            <person name="Khurana P."/>
            <person name="Khurana P."/>
            <person name="Khurana J.P."/>
            <person name="Tyagi A.K."/>
            <person name="Gaikwad K."/>
            <person name="Singh A."/>
            <person name="Dalal V."/>
            <person name="Srivastava S."/>
            <person name="Dixit A."/>
            <person name="Pal A.K."/>
            <person name="Ghazi I.A."/>
            <person name="Yadav M."/>
            <person name="Pandit A."/>
            <person name="Bhargava A."/>
            <person name="Sureshbabu K."/>
            <person name="Batra K."/>
            <person name="Sharma T.R."/>
            <person name="Mohapatra T."/>
            <person name="Singh N.K."/>
            <person name="Messing J."/>
            <person name="Nelson A.B."/>
            <person name="Fuks G."/>
            <person name="Kavchok S."/>
            <person name="Keizer G."/>
            <person name="Linton E."/>
            <person name="Llaca V."/>
            <person name="Song R."/>
            <person name="Tanyolac B."/>
            <person name="Young S."/>
            <person name="Ho-Il K."/>
            <person name="Hahn J.H."/>
            <person name="Sangsakoo G."/>
            <person name="Vanavichit A."/>
            <person name="de Mattos Luiz.A.T."/>
            <person name="Zimmer P.D."/>
            <person name="Malone G."/>
            <person name="Dellagostin O."/>
            <person name="de Oliveira A.C."/>
            <person name="Bevan M."/>
            <person name="Bancroft I."/>
            <person name="Minx P."/>
            <person name="Cordum H."/>
            <person name="Wilson R."/>
            <person name="Cheng Z."/>
            <person name="Jin W."/>
            <person name="Jiang J."/>
            <person name="Leong S.A."/>
            <person name="Iwama H."/>
            <person name="Gojobori T."/>
            <person name="Itoh T."/>
            <person name="Niimura Y."/>
            <person name="Fujii Y."/>
            <person name="Habara T."/>
            <person name="Sakai H."/>
            <person name="Sato Y."/>
            <person name="Wilson G."/>
            <person name="Kumar K."/>
            <person name="McCouch S."/>
            <person name="Juretic N."/>
            <person name="Hoen D."/>
            <person name="Wright S."/>
            <person name="Bruskiewich R."/>
            <person name="Bureau T."/>
            <person name="Miyao A."/>
            <person name="Hirochika H."/>
            <person name="Nishikawa T."/>
            <person name="Kadowaki K."/>
            <person name="Sugiura M."/>
            <person name="Burr B."/>
            <person name="Sasaki T."/>
        </authorList>
    </citation>
    <scope>NUCLEOTIDE SEQUENCE [LARGE SCALE GENOMIC DNA]</scope>
    <source>
        <strain evidence="4">cv. Nipponbare</strain>
    </source>
</reference>
<dbReference type="Gramene" id="Os06t0616900-01">
    <property type="protein sequence ID" value="Os06t0616900-01"/>
    <property type="gene ID" value="Os06g0616900"/>
</dbReference>
<feature type="compositionally biased region" description="Pro residues" evidence="1">
    <location>
        <begin position="24"/>
        <end position="39"/>
    </location>
</feature>
<reference evidence="4" key="6">
    <citation type="journal article" date="2008" name="Nucleic Acids Res.">
        <title>The rice annotation project database (RAP-DB): 2008 update.</title>
        <authorList>
            <consortium name="The rice annotation project (RAP)"/>
        </authorList>
    </citation>
    <scope>GENOME REANNOTATION</scope>
    <source>
        <strain evidence="4">cv. Nipponbare</strain>
    </source>
</reference>
<reference evidence="3" key="7">
    <citation type="submission" date="2012-08" db="EMBL/GenBank/DDBJ databases">
        <title>Oryza sativa nipponbare(GA3) genomic DNA, chromosome 6.</title>
        <authorList>
            <consortium name="IRGSP(International Rice Genome Sequencing Project)"/>
        </authorList>
    </citation>
    <scope>NUCLEOTIDE SEQUENCE</scope>
</reference>
<sequence length="137" mass="15264">MQERRHRHHPLSPSVRIWEGGVLLPPPPPPPPPPSPGLPPSGSGREGYCRRRHRPPLASLRSDLGETGTATAATSRGSHRHPSSPSPLRPDLGGRRREPCRVWMPPSPSVAVADPMPRRCRCRPRHHRSLMELRKRG</sequence>
<proteinExistence type="predicted"/>
<dbReference type="EMBL" id="AP008212">
    <property type="protein sequence ID" value="BAF19994.1"/>
    <property type="molecule type" value="Genomic_DNA"/>
</dbReference>
<feature type="region of interest" description="Disordered" evidence="1">
    <location>
        <begin position="1"/>
        <end position="121"/>
    </location>
</feature>
<feature type="compositionally biased region" description="Basic residues" evidence="1">
    <location>
        <begin position="1"/>
        <end position="10"/>
    </location>
</feature>
<name>Q0DAX9_ORYSJ</name>
<reference evidence="2" key="1">
    <citation type="submission" date="2002-01" db="EMBL/GenBank/DDBJ databases">
        <title>Oryza sativa nipponbare(GA3) genomic DNA, chromosome 6, PAC clone:P0414C05.</title>
        <authorList>
            <person name="Sasaki T."/>
            <person name="Matsumoto T."/>
            <person name="Yamamoto K."/>
        </authorList>
    </citation>
    <scope>NUCLEOTIDE SEQUENCE</scope>
</reference>
<dbReference type="AlphaFoldDB" id="Q0DAX9"/>
<evidence type="ECO:0000313" key="2">
    <source>
        <dbReference type="EMBL" id="BAD35659.1"/>
    </source>
</evidence>
<dbReference type="EMBL" id="AP004615">
    <property type="protein sequence ID" value="BAD35659.1"/>
    <property type="molecule type" value="Genomic_DNA"/>
</dbReference>